<name>A0ABV6B7W0_9GAMM</name>
<dbReference type="Gene3D" id="1.10.287.950">
    <property type="entry name" value="Methyl-accepting chemotaxis protein"/>
    <property type="match status" value="1"/>
</dbReference>
<dbReference type="SUPFAM" id="SSF58104">
    <property type="entry name" value="Methyl-accepting chemotaxis protein (MCP) signaling domain"/>
    <property type="match status" value="1"/>
</dbReference>
<keyword evidence="5" id="KW-0175">Coiled coil</keyword>
<comment type="caution">
    <text evidence="8">The sequence shown here is derived from an EMBL/GenBank/DDBJ whole genome shotgun (WGS) entry which is preliminary data.</text>
</comment>
<evidence type="ECO:0000313" key="9">
    <source>
        <dbReference type="Proteomes" id="UP001589813"/>
    </source>
</evidence>
<evidence type="ECO:0000256" key="4">
    <source>
        <dbReference type="PROSITE-ProRule" id="PRU00284"/>
    </source>
</evidence>
<evidence type="ECO:0000313" key="8">
    <source>
        <dbReference type="EMBL" id="MFC0046953.1"/>
    </source>
</evidence>
<gene>
    <name evidence="8" type="ORF">ACFFJP_01455</name>
</gene>
<accession>A0ABV6B7W0</accession>
<comment type="similarity">
    <text evidence="3">Belongs to the methyl-accepting chemotaxis (MCP) protein family.</text>
</comment>
<dbReference type="InterPro" id="IPR004090">
    <property type="entry name" value="Chemotax_Me-accpt_rcpt"/>
</dbReference>
<evidence type="ECO:0000256" key="3">
    <source>
        <dbReference type="ARBA" id="ARBA00029447"/>
    </source>
</evidence>
<dbReference type="EMBL" id="JBHLXP010000001">
    <property type="protein sequence ID" value="MFC0046953.1"/>
    <property type="molecule type" value="Genomic_DNA"/>
</dbReference>
<keyword evidence="6" id="KW-0812">Transmembrane</keyword>
<keyword evidence="6" id="KW-1133">Transmembrane helix</keyword>
<sequence length="365" mass="40091">MAQSDNQPVLPSIVLAVALLLMTTFLFINPATFAVRLAGAVIGLAAAFWAWSQFRAAVEQAQQQSVTQQDIKRELQEQQQDKLGQQQQFLQAVLPVWRDQQQMAAQQLETAVNALVSQFHGIHDQLQQSIQSSRAATGGHTGLADVVQQSDRNLTAIVSLLREAMSNRDELLNEINALAAITDELKTMGAEVAGIASQTNLLALNAAIEAARAGEQGRGFAVVADEVRTLSSRSGETGARITKRIDDVNEMLKRTLARTAQFTEQDDQRLQHSEVSIQQVLGDFKQVASAILASSEQLESSSLNVQHEISSVLTSLQFQDRVSQILAHVSADIDKLHQTLNREDSLSQLDQQQWLRDIARNRVAV</sequence>
<feature type="domain" description="Methyl-accepting transducer" evidence="7">
    <location>
        <begin position="105"/>
        <end position="334"/>
    </location>
</feature>
<evidence type="ECO:0000256" key="6">
    <source>
        <dbReference type="SAM" id="Phobius"/>
    </source>
</evidence>
<keyword evidence="9" id="KW-1185">Reference proteome</keyword>
<keyword evidence="6" id="KW-0472">Membrane</keyword>
<dbReference type="RefSeq" id="WP_377239702.1">
    <property type="nucleotide sequence ID" value="NZ_JBHLXP010000001.1"/>
</dbReference>
<evidence type="ECO:0000256" key="2">
    <source>
        <dbReference type="ARBA" id="ARBA00023224"/>
    </source>
</evidence>
<reference evidence="8 9" key="1">
    <citation type="submission" date="2024-09" db="EMBL/GenBank/DDBJ databases">
        <authorList>
            <person name="Sun Q."/>
            <person name="Mori K."/>
        </authorList>
    </citation>
    <scope>NUCLEOTIDE SEQUENCE [LARGE SCALE GENOMIC DNA]</scope>
    <source>
        <strain evidence="8 9">KCTC 23315</strain>
    </source>
</reference>
<evidence type="ECO:0000256" key="1">
    <source>
        <dbReference type="ARBA" id="ARBA00004370"/>
    </source>
</evidence>
<feature type="coiled-coil region" evidence="5">
    <location>
        <begin position="58"/>
        <end position="88"/>
    </location>
</feature>
<dbReference type="PRINTS" id="PR00260">
    <property type="entry name" value="CHEMTRNSDUCR"/>
</dbReference>
<protein>
    <submittedName>
        <fullName evidence="8">Methyl-accepting chemotaxis protein</fullName>
    </submittedName>
</protein>
<proteinExistence type="inferred from homology"/>
<dbReference type="SMART" id="SM00283">
    <property type="entry name" value="MA"/>
    <property type="match status" value="1"/>
</dbReference>
<evidence type="ECO:0000256" key="5">
    <source>
        <dbReference type="SAM" id="Coils"/>
    </source>
</evidence>
<dbReference type="PANTHER" id="PTHR32089:SF112">
    <property type="entry name" value="LYSOZYME-LIKE PROTEIN-RELATED"/>
    <property type="match status" value="1"/>
</dbReference>
<evidence type="ECO:0000259" key="7">
    <source>
        <dbReference type="PROSITE" id="PS50111"/>
    </source>
</evidence>
<keyword evidence="2 4" id="KW-0807">Transducer</keyword>
<dbReference type="PANTHER" id="PTHR32089">
    <property type="entry name" value="METHYL-ACCEPTING CHEMOTAXIS PROTEIN MCPB"/>
    <property type="match status" value="1"/>
</dbReference>
<dbReference type="PROSITE" id="PS50111">
    <property type="entry name" value="CHEMOTAXIS_TRANSDUC_2"/>
    <property type="match status" value="1"/>
</dbReference>
<dbReference type="InterPro" id="IPR004089">
    <property type="entry name" value="MCPsignal_dom"/>
</dbReference>
<comment type="subcellular location">
    <subcellularLocation>
        <location evidence="1">Membrane</location>
    </subcellularLocation>
</comment>
<feature type="transmembrane region" description="Helical" evidence="6">
    <location>
        <begin position="9"/>
        <end position="28"/>
    </location>
</feature>
<dbReference type="Proteomes" id="UP001589813">
    <property type="component" value="Unassembled WGS sequence"/>
</dbReference>
<dbReference type="Pfam" id="PF00015">
    <property type="entry name" value="MCPsignal"/>
    <property type="match status" value="1"/>
</dbReference>
<organism evidence="8 9">
    <name type="scientific">Rheinheimera tilapiae</name>
    <dbReference type="NCBI Taxonomy" id="875043"/>
    <lineage>
        <taxon>Bacteria</taxon>
        <taxon>Pseudomonadati</taxon>
        <taxon>Pseudomonadota</taxon>
        <taxon>Gammaproteobacteria</taxon>
        <taxon>Chromatiales</taxon>
        <taxon>Chromatiaceae</taxon>
        <taxon>Rheinheimera</taxon>
    </lineage>
</organism>